<evidence type="ECO:0000313" key="2">
    <source>
        <dbReference type="EMBL" id="KTB31130.1"/>
    </source>
</evidence>
<dbReference type="EMBL" id="LATX01002350">
    <property type="protein sequence ID" value="KTB31130.1"/>
    <property type="molecule type" value="Genomic_DNA"/>
</dbReference>
<sequence>MMQDETSTNPFTKHPESSAGEIQQDPEVGSSRRRRFLNAFKRAEDRASEATAASDRSSAQQKKGPEVRSMIREFAETSEVLMNVLDEVQKLHPCIGVAVIAFKTVISLELKRRDNDDKVMALLLKIQEMMKVLVQLRAISPEQKAHDQSFTVQEKIASLCIQIEEDIKACGNFCDAYSKKGIFARIIKSPLYEIRLAEFGDTFEERQRELQLALNIFTAQEARFTNEALSAMNDSLKSTHDKLDMLVVFRSLQSPFEKEVWEFVRAKGGLAKVMEDDTVTARLLQMLSRIPSDSSTAQQTPWSGPRSGIHAPRHGPVELPADSWPSAGTPYRAPGSHMTPMSHIPAIPDNRSHYTPMWQASSMLTTGTPQRPSVHGFSNYTPWAAATPLPAANMSSVRQSPWHSATPLFPPQPMATPGGVPGALPSHPVNTPLGGYGTLPAVRMHSSHYRSGQEPSAVQMSNTPGAFWSQISQLRKELEEDIDEEVKTNLVVYLRKFNAQQRQLLAQLERAIVRQGDRVVQAVNEGPHDRIYDKELRQVWKDMGWRLLVPTTEFVLTLHDYFVSQHRDMQIFDVHFSRPPPRGSTTADVKLALTEAIAAAKKRTEDKWALKSLTVTNLQPIQEVFDADVSGYVSVWEANQVCSLRPDDWSLLQWLAYWASGRHFAIWQYSQRISGILQDMHLLLQTKVLPLNRYPIDRYLTCMKTLSRILSSTLPSNDAPQGELNERISMYTQKEEERMDNILKALDYEIDGPDTIELITSKYHTERDLFPLIYLLLRRHLALIRLACDVVFDTDEMNIPTRSLENIFKAVEARVSSLETLFLQRGLHPLAVLPTFAFGMYLYVYQQYEPIYATTETKKEGDLNDISPAPVDWLRDGVHEVEPELVHDSDADPIEFEACVGDVMNGCWSGYFMNAEGEDVLGLVQFRVSDWDKDIGSFNGTGMFAKGNVVIQGNYDSTNNIIEATFATTSDAGIGDSGEDVKFTVAGTLKSIVNESNTLQTQHTISARWGDSEADLPGRLYFSQTPAWVHLLRVSLSNQYPTEAYYKPAGWRWRLAIHAVRYHVRAKHGVLDPDGHCFVRLKLIRRAVALFKHQLLIGPLSFSKGIQEMANIQRALPPFLMKTCLWLARVGYWPSVHFDVVCSHCAEIIFGCRYLYISHRFLVSPTFCPECKQPGGREGWWTCRLDEIRIKAPQFIHQRDLEKLVLKANSVEDIVRLNYRPMSVQTPRFDLPAGFHPFSFTPYTPLSPFSTASDIQDESTSARAQTDVSSPVSSPTEDKSAFSIFHSSPSRSPPTTPPSPLSMPNPKRRVRFSVDDTARSFSPESSLPELANPNSTLSCVSCGTRLPNENGDAVWVCLVCSVVDTEELVGICARCELTNQKGTAPDLVHRHDHHLVQVRPWHNPLDVPGYDPLTPGTGEAPNNIMPPLRNDYAGYPASPASPRQTY</sequence>
<comment type="caution">
    <text evidence="2">The sequence shown here is derived from an EMBL/GenBank/DDBJ whole genome shotgun (WGS) entry which is preliminary data.</text>
</comment>
<feature type="region of interest" description="Disordered" evidence="1">
    <location>
        <begin position="1251"/>
        <end position="1307"/>
    </location>
</feature>
<feature type="compositionally biased region" description="Polar residues" evidence="1">
    <location>
        <begin position="291"/>
        <end position="302"/>
    </location>
</feature>
<feature type="region of interest" description="Disordered" evidence="1">
    <location>
        <begin position="290"/>
        <end position="340"/>
    </location>
</feature>
<proteinExistence type="predicted"/>
<protein>
    <submittedName>
        <fullName evidence="2">Uncharacterized protein</fullName>
    </submittedName>
</protein>
<name>A0A0W0F461_MONRR</name>
<feature type="compositionally biased region" description="Pro residues" evidence="1">
    <location>
        <begin position="1291"/>
        <end position="1303"/>
    </location>
</feature>
<evidence type="ECO:0000256" key="1">
    <source>
        <dbReference type="SAM" id="MobiDB-lite"/>
    </source>
</evidence>
<dbReference type="Proteomes" id="UP000054988">
    <property type="component" value="Unassembled WGS sequence"/>
</dbReference>
<feature type="compositionally biased region" description="Polar residues" evidence="1">
    <location>
        <begin position="1"/>
        <end position="11"/>
    </location>
</feature>
<organism evidence="2 3">
    <name type="scientific">Moniliophthora roreri</name>
    <name type="common">Frosty pod rot fungus</name>
    <name type="synonym">Monilia roreri</name>
    <dbReference type="NCBI Taxonomy" id="221103"/>
    <lineage>
        <taxon>Eukaryota</taxon>
        <taxon>Fungi</taxon>
        <taxon>Dikarya</taxon>
        <taxon>Basidiomycota</taxon>
        <taxon>Agaricomycotina</taxon>
        <taxon>Agaricomycetes</taxon>
        <taxon>Agaricomycetidae</taxon>
        <taxon>Agaricales</taxon>
        <taxon>Marasmiineae</taxon>
        <taxon>Marasmiaceae</taxon>
        <taxon>Moniliophthora</taxon>
    </lineage>
</organism>
<accession>A0A0W0F461</accession>
<evidence type="ECO:0000313" key="3">
    <source>
        <dbReference type="Proteomes" id="UP000054988"/>
    </source>
</evidence>
<feature type="compositionally biased region" description="Polar residues" evidence="1">
    <location>
        <begin position="1251"/>
        <end position="1275"/>
    </location>
</feature>
<feature type="region of interest" description="Disordered" evidence="1">
    <location>
        <begin position="1"/>
        <end position="67"/>
    </location>
</feature>
<reference evidence="2 3" key="1">
    <citation type="submission" date="2015-12" db="EMBL/GenBank/DDBJ databases">
        <title>Draft genome sequence of Moniliophthora roreri, the causal agent of frosty pod rot of cacao.</title>
        <authorList>
            <person name="Aime M.C."/>
            <person name="Diaz-Valderrama J.R."/>
            <person name="Kijpornyongpan T."/>
            <person name="Phillips-Mora W."/>
        </authorList>
    </citation>
    <scope>NUCLEOTIDE SEQUENCE [LARGE SCALE GENOMIC DNA]</scope>
    <source>
        <strain evidence="2 3">MCA 2952</strain>
    </source>
</reference>
<dbReference type="eggNOG" id="ENOG502SXFA">
    <property type="taxonomic scope" value="Eukaryota"/>
</dbReference>
<gene>
    <name evidence="2" type="ORF">WG66_16293</name>
</gene>